<evidence type="ECO:0000256" key="11">
    <source>
        <dbReference type="PROSITE-ProRule" id="PRU00169"/>
    </source>
</evidence>
<dbReference type="Pfam" id="PF13185">
    <property type="entry name" value="GAF_2"/>
    <property type="match status" value="1"/>
</dbReference>
<dbReference type="Gene3D" id="3.30.450.40">
    <property type="match status" value="1"/>
</dbReference>
<evidence type="ECO:0000259" key="13">
    <source>
        <dbReference type="PROSITE" id="PS50109"/>
    </source>
</evidence>
<evidence type="ECO:0000313" key="15">
    <source>
        <dbReference type="EMBL" id="NUZ06251.1"/>
    </source>
</evidence>
<feature type="modified residue" description="4-aspartylphosphate" evidence="11">
    <location>
        <position position="699"/>
    </location>
</feature>
<feature type="region of interest" description="Disordered" evidence="12">
    <location>
        <begin position="1"/>
        <end position="49"/>
    </location>
</feature>
<dbReference type="InterPro" id="IPR001789">
    <property type="entry name" value="Sig_transdc_resp-reg_receiver"/>
</dbReference>
<dbReference type="InterPro" id="IPR004358">
    <property type="entry name" value="Sig_transdc_His_kin-like_C"/>
</dbReference>
<feature type="domain" description="Histidine kinase" evidence="13">
    <location>
        <begin position="405"/>
        <end position="623"/>
    </location>
</feature>
<evidence type="ECO:0000256" key="1">
    <source>
        <dbReference type="ARBA" id="ARBA00000085"/>
    </source>
</evidence>
<keyword evidence="6" id="KW-0418">Kinase</keyword>
<dbReference type="SUPFAM" id="SSF55781">
    <property type="entry name" value="GAF domain-like"/>
    <property type="match status" value="1"/>
</dbReference>
<dbReference type="Gene3D" id="3.30.565.10">
    <property type="entry name" value="Histidine kinase-like ATPase, C-terminal domain"/>
    <property type="match status" value="1"/>
</dbReference>
<dbReference type="PROSITE" id="PS50110">
    <property type="entry name" value="RESPONSE_REGULATORY"/>
    <property type="match status" value="1"/>
</dbReference>
<evidence type="ECO:0000256" key="6">
    <source>
        <dbReference type="ARBA" id="ARBA00022777"/>
    </source>
</evidence>
<evidence type="ECO:0000256" key="3">
    <source>
        <dbReference type="ARBA" id="ARBA00022553"/>
    </source>
</evidence>
<dbReference type="InterPro" id="IPR036097">
    <property type="entry name" value="HisK_dim/P_sf"/>
</dbReference>
<evidence type="ECO:0000256" key="10">
    <source>
        <dbReference type="ARBA" id="ARBA00070152"/>
    </source>
</evidence>
<dbReference type="PANTHER" id="PTHR43547">
    <property type="entry name" value="TWO-COMPONENT HISTIDINE KINASE"/>
    <property type="match status" value="1"/>
</dbReference>
<dbReference type="AlphaFoldDB" id="A0A7Y6NNB7"/>
<dbReference type="PANTHER" id="PTHR43547:SF2">
    <property type="entry name" value="HYBRID SIGNAL TRANSDUCTION HISTIDINE KINASE C"/>
    <property type="match status" value="1"/>
</dbReference>
<evidence type="ECO:0000256" key="4">
    <source>
        <dbReference type="ARBA" id="ARBA00022679"/>
    </source>
</evidence>
<keyword evidence="3 11" id="KW-0597">Phosphoprotein</keyword>
<comment type="catalytic activity">
    <reaction evidence="1">
        <text>ATP + protein L-histidine = ADP + protein N-phospho-L-histidine.</text>
        <dbReference type="EC" id="2.7.13.3"/>
    </reaction>
</comment>
<dbReference type="InterPro" id="IPR029016">
    <property type="entry name" value="GAF-like_dom_sf"/>
</dbReference>
<evidence type="ECO:0000259" key="14">
    <source>
        <dbReference type="PROSITE" id="PS50110"/>
    </source>
</evidence>
<dbReference type="FunFam" id="3.30.565.10:FF:000010">
    <property type="entry name" value="Sensor histidine kinase RcsC"/>
    <property type="match status" value="1"/>
</dbReference>
<dbReference type="InterPro" id="IPR003594">
    <property type="entry name" value="HATPase_dom"/>
</dbReference>
<keyword evidence="5" id="KW-0732">Signal</keyword>
<dbReference type="PRINTS" id="PR00344">
    <property type="entry name" value="BCTRLSENSOR"/>
</dbReference>
<dbReference type="InterPro" id="IPR011006">
    <property type="entry name" value="CheY-like_superfamily"/>
</dbReference>
<evidence type="ECO:0000313" key="16">
    <source>
        <dbReference type="Proteomes" id="UP000529637"/>
    </source>
</evidence>
<dbReference type="SMART" id="SM00388">
    <property type="entry name" value="HisKA"/>
    <property type="match status" value="1"/>
</dbReference>
<dbReference type="SMART" id="SM00387">
    <property type="entry name" value="HATPase_c"/>
    <property type="match status" value="1"/>
</dbReference>
<proteinExistence type="predicted"/>
<evidence type="ECO:0000256" key="9">
    <source>
        <dbReference type="ARBA" id="ARBA00058004"/>
    </source>
</evidence>
<dbReference type="PROSITE" id="PS50109">
    <property type="entry name" value="HIS_KIN"/>
    <property type="match status" value="1"/>
</dbReference>
<gene>
    <name evidence="15" type="ORF">HQN59_10815</name>
</gene>
<evidence type="ECO:0000256" key="7">
    <source>
        <dbReference type="ARBA" id="ARBA00023012"/>
    </source>
</evidence>
<dbReference type="Pfam" id="PF02518">
    <property type="entry name" value="HATPase_c"/>
    <property type="match status" value="1"/>
</dbReference>
<dbReference type="CDD" id="cd17580">
    <property type="entry name" value="REC_2_DhkD-like"/>
    <property type="match status" value="1"/>
</dbReference>
<dbReference type="GO" id="GO:0000155">
    <property type="term" value="F:phosphorelay sensor kinase activity"/>
    <property type="evidence" value="ECO:0007669"/>
    <property type="project" value="InterPro"/>
</dbReference>
<reference evidence="15 16" key="1">
    <citation type="submission" date="2020-06" db="EMBL/GenBank/DDBJ databases">
        <title>Schlegella sp. ID0723 isolated from air conditioner.</title>
        <authorList>
            <person name="Kim D.Y."/>
            <person name="Kim D.-U."/>
        </authorList>
    </citation>
    <scope>NUCLEOTIDE SEQUENCE [LARGE SCALE GENOMIC DNA]</scope>
    <source>
        <strain evidence="15 16">ID0723</strain>
    </source>
</reference>
<dbReference type="EMBL" id="JABWMJ010000004">
    <property type="protein sequence ID" value="NUZ06251.1"/>
    <property type="molecule type" value="Genomic_DNA"/>
</dbReference>
<dbReference type="SMART" id="SM00448">
    <property type="entry name" value="REC"/>
    <property type="match status" value="1"/>
</dbReference>
<keyword evidence="4" id="KW-0808">Transferase</keyword>
<dbReference type="CDD" id="cd00082">
    <property type="entry name" value="HisKA"/>
    <property type="match status" value="1"/>
</dbReference>
<dbReference type="Proteomes" id="UP000529637">
    <property type="component" value="Unassembled WGS sequence"/>
</dbReference>
<dbReference type="Gene3D" id="3.40.50.2300">
    <property type="match status" value="1"/>
</dbReference>
<evidence type="ECO:0000256" key="2">
    <source>
        <dbReference type="ARBA" id="ARBA00012438"/>
    </source>
</evidence>
<dbReference type="InterPro" id="IPR003661">
    <property type="entry name" value="HisK_dim/P_dom"/>
</dbReference>
<dbReference type="EC" id="2.7.13.3" evidence="2"/>
<keyword evidence="16" id="KW-1185">Reference proteome</keyword>
<dbReference type="InterPro" id="IPR035965">
    <property type="entry name" value="PAS-like_dom_sf"/>
</dbReference>
<dbReference type="Pfam" id="PF00072">
    <property type="entry name" value="Response_reg"/>
    <property type="match status" value="1"/>
</dbReference>
<dbReference type="SUPFAM" id="SSF52172">
    <property type="entry name" value="CheY-like"/>
    <property type="match status" value="1"/>
</dbReference>
<comment type="function">
    <text evidence="9">Member of the two-component regulatory system BvgS/BvgA. Phosphorylates BvgA via a four-step phosphorelay in response to environmental signals.</text>
</comment>
<evidence type="ECO:0000256" key="5">
    <source>
        <dbReference type="ARBA" id="ARBA00022729"/>
    </source>
</evidence>
<evidence type="ECO:0000256" key="12">
    <source>
        <dbReference type="SAM" id="MobiDB-lite"/>
    </source>
</evidence>
<dbReference type="InterPro" id="IPR005467">
    <property type="entry name" value="His_kinase_dom"/>
</dbReference>
<dbReference type="InterPro" id="IPR003018">
    <property type="entry name" value="GAF"/>
</dbReference>
<name>A0A7Y6NNB7_9BURK</name>
<dbReference type="Pfam" id="PF00512">
    <property type="entry name" value="HisKA"/>
    <property type="match status" value="1"/>
</dbReference>
<feature type="domain" description="Response regulatory" evidence="14">
    <location>
        <begin position="650"/>
        <end position="768"/>
    </location>
</feature>
<evidence type="ECO:0000256" key="8">
    <source>
        <dbReference type="ARBA" id="ARBA00023026"/>
    </source>
</evidence>
<dbReference type="SUPFAM" id="SSF47384">
    <property type="entry name" value="Homodimeric domain of signal transducing histidine kinase"/>
    <property type="match status" value="1"/>
</dbReference>
<dbReference type="Gene3D" id="1.10.287.130">
    <property type="match status" value="1"/>
</dbReference>
<dbReference type="SMART" id="SM00065">
    <property type="entry name" value="GAF"/>
    <property type="match status" value="1"/>
</dbReference>
<dbReference type="CDD" id="cd16922">
    <property type="entry name" value="HATPase_EvgS-ArcB-TorS-like"/>
    <property type="match status" value="1"/>
</dbReference>
<dbReference type="Gene3D" id="3.30.450.20">
    <property type="entry name" value="PAS domain"/>
    <property type="match status" value="1"/>
</dbReference>
<dbReference type="InterPro" id="IPR036890">
    <property type="entry name" value="HATPase_C_sf"/>
</dbReference>
<organism evidence="15 16">
    <name type="scientific">Piscinibacter koreensis</name>
    <dbReference type="NCBI Taxonomy" id="2742824"/>
    <lineage>
        <taxon>Bacteria</taxon>
        <taxon>Pseudomonadati</taxon>
        <taxon>Pseudomonadota</taxon>
        <taxon>Betaproteobacteria</taxon>
        <taxon>Burkholderiales</taxon>
        <taxon>Sphaerotilaceae</taxon>
        <taxon>Piscinibacter</taxon>
    </lineage>
</organism>
<accession>A0A7Y6NNB7</accession>
<comment type="caution">
    <text evidence="15">The sequence shown here is derived from an EMBL/GenBank/DDBJ whole genome shotgun (WGS) entry which is preliminary data.</text>
</comment>
<keyword evidence="7" id="KW-0902">Two-component regulatory system</keyword>
<sequence length="775" mass="84593">MPRAGRAQVAARRRQRTPKPMTHDSAGEQGGPPGAAGGGATVAVAPRESVESELRRARDALEQQSRELVESLSIMHATLEASTDAILVTDRAGKVRAFNANYVNLWQLPDEVMAPREHRRIVEFKSALAPDAAAFVARIDAIYRQPEQDMYDLLRLRDGRAVERFSQVQRIGGQASGRVWIYRDVTERERAERALRDETRMLELLNQTGKAIGSTLDLQPLLQSITDAATQLSGASFGAFFYNTVDERGEAFQLYTLAGAPKEAFGGFGHPRATPLFGPTFRGEAPIRSDDVRVDPRYGQWDPHRGLPPGHLPVRSYLAVPVVARGGEVLGGLFFGHPEPGVFSERTERLIVGVAAQAAVAIDNARLYDQVRRTASERERLFEAERAARAEADRVGRMKDEFLATLSHELRTPLGAILGWSHVLLMGHSSPEDTRRALETIVRNANAQTQLIDDLLDMNRIVAGKIRLEVQPVDLASVINAAVESVRLSAEAKEIRLTTILDSLIGAVSGDPQRLQQVVWNLLSNAIKFTPKGGKVDVLLERVESSVEITVSDTGTGIEPEFLPYVFDRFRQGDASTARSHGGLGLGLSIVKQLVELHGGRVAARSRGPGQGATFVVSLPLPALRETARDAAEPRPVLFAEHDTLLEGLRVLVVDDERDARELVREVLERCAAEVLTAANADEALDTLRRERPDLVISDIGMPGRDGYQFVRAVRALPDAEGGRTPAIALTAFARSEDRTRAMVAGYQVHVAKPLDLQELIATVASLAGRTGRAA</sequence>
<dbReference type="SUPFAM" id="SSF55874">
    <property type="entry name" value="ATPase domain of HSP90 chaperone/DNA topoisomerase II/histidine kinase"/>
    <property type="match status" value="1"/>
</dbReference>
<dbReference type="Pfam" id="PF12860">
    <property type="entry name" value="PAS_7"/>
    <property type="match status" value="1"/>
</dbReference>
<feature type="compositionally biased region" description="Low complexity" evidence="12">
    <location>
        <begin position="1"/>
        <end position="10"/>
    </location>
</feature>
<keyword evidence="8" id="KW-0843">Virulence</keyword>
<dbReference type="SUPFAM" id="SSF55785">
    <property type="entry name" value="PYP-like sensor domain (PAS domain)"/>
    <property type="match status" value="1"/>
</dbReference>
<protein>
    <recommendedName>
        <fullName evidence="10">Virulence sensor protein BvgS</fullName>
        <ecNumber evidence="2">2.7.13.3</ecNumber>
    </recommendedName>
</protein>
<feature type="compositionally biased region" description="Gly residues" evidence="12">
    <location>
        <begin position="28"/>
        <end position="40"/>
    </location>
</feature>